<proteinExistence type="predicted"/>
<evidence type="ECO:0000256" key="3">
    <source>
        <dbReference type="PROSITE-ProRule" id="PRU01248"/>
    </source>
</evidence>
<dbReference type="PANTHER" id="PTHR34605">
    <property type="entry name" value="PHAGE_INTEGRASE DOMAIN-CONTAINING PROTEIN"/>
    <property type="match status" value="1"/>
</dbReference>
<reference evidence="7 8" key="1">
    <citation type="submission" date="2020-10" db="EMBL/GenBank/DDBJ databases">
        <title>Ca. Dormibacterota MAGs.</title>
        <authorList>
            <person name="Montgomery K."/>
        </authorList>
    </citation>
    <scope>NUCLEOTIDE SEQUENCE [LARGE SCALE GENOMIC DNA]</scope>
    <source>
        <strain evidence="7">Mitchell_Peninsula_5</strain>
    </source>
</reference>
<name>A0A934KG18_9BACT</name>
<dbReference type="PROSITE" id="PS51898">
    <property type="entry name" value="TYR_RECOMBINASE"/>
    <property type="match status" value="1"/>
</dbReference>
<sequence>MDSDDERDPPIFAPPVTSMVPAADSNGGRGLPPEVRRLAAQALELQANRRSVNTRRAYEGDFAHFADWCSTMALDPLPASPEAVYLYLTALVADDNAAGYAVATLERRLAAITYVHETSGHSASPARHVRVRELMGGIRRTHGRPQVKRDPLTTAQLATMVEALDVATMAGLRDRALLLVGYAGAFRRSELASLTVSQIARRGDGYVVALVRSKDDPEGRGRSVGIPAFPGSPLCPVTAVDTWMTAARITAGPIFRKVTRYQTVTKDALSASAVALIVKRAAQGAGLPPLLLAGHSLRAGHATTAAGNGAPDRTIMRQTGHKSVDTLEGYIRTANVLDDNSARYLNLEATR</sequence>
<dbReference type="Gene3D" id="1.10.443.10">
    <property type="entry name" value="Intergrase catalytic core"/>
    <property type="match status" value="1"/>
</dbReference>
<dbReference type="GO" id="GO:0006310">
    <property type="term" value="P:DNA recombination"/>
    <property type="evidence" value="ECO:0007669"/>
    <property type="project" value="UniProtKB-KW"/>
</dbReference>
<dbReference type="SUPFAM" id="SSF47823">
    <property type="entry name" value="lambda integrase-like, N-terminal domain"/>
    <property type="match status" value="1"/>
</dbReference>
<dbReference type="AlphaFoldDB" id="A0A934KG18"/>
<protein>
    <submittedName>
        <fullName evidence="7">Site-specific integrase</fullName>
    </submittedName>
</protein>
<dbReference type="InterPro" id="IPR002104">
    <property type="entry name" value="Integrase_catalytic"/>
</dbReference>
<evidence type="ECO:0000313" key="8">
    <source>
        <dbReference type="Proteomes" id="UP000614410"/>
    </source>
</evidence>
<keyword evidence="1 3" id="KW-0238">DNA-binding</keyword>
<dbReference type="Pfam" id="PF00589">
    <property type="entry name" value="Phage_integrase"/>
    <property type="match status" value="1"/>
</dbReference>
<dbReference type="GO" id="GO:0003677">
    <property type="term" value="F:DNA binding"/>
    <property type="evidence" value="ECO:0007669"/>
    <property type="project" value="UniProtKB-UniRule"/>
</dbReference>
<organism evidence="7 8">
    <name type="scientific">Candidatus Amunia macphersoniae</name>
    <dbReference type="NCBI Taxonomy" id="3127014"/>
    <lineage>
        <taxon>Bacteria</taxon>
        <taxon>Bacillati</taxon>
        <taxon>Candidatus Dormiibacterota</taxon>
        <taxon>Candidatus Dormibacteria</taxon>
        <taxon>Candidatus Aeolococcales</taxon>
        <taxon>Candidatus Aeolococcaceae</taxon>
        <taxon>Candidatus Amunia</taxon>
    </lineage>
</organism>
<dbReference type="EMBL" id="JAEKNN010000066">
    <property type="protein sequence ID" value="MBJ7610573.1"/>
    <property type="molecule type" value="Genomic_DNA"/>
</dbReference>
<evidence type="ECO:0000256" key="4">
    <source>
        <dbReference type="SAM" id="MobiDB-lite"/>
    </source>
</evidence>
<dbReference type="InterPro" id="IPR010998">
    <property type="entry name" value="Integrase_recombinase_N"/>
</dbReference>
<dbReference type="CDD" id="cd00799">
    <property type="entry name" value="INT_Cre_C"/>
    <property type="match status" value="1"/>
</dbReference>
<dbReference type="PROSITE" id="PS51900">
    <property type="entry name" value="CB"/>
    <property type="match status" value="1"/>
</dbReference>
<gene>
    <name evidence="7" type="ORF">JF887_14290</name>
</gene>
<feature type="domain" description="Tyr recombinase" evidence="5">
    <location>
        <begin position="147"/>
        <end position="343"/>
    </location>
</feature>
<comment type="caution">
    <text evidence="7">The sequence shown here is derived from an EMBL/GenBank/DDBJ whole genome shotgun (WGS) entry which is preliminary data.</text>
</comment>
<evidence type="ECO:0000256" key="2">
    <source>
        <dbReference type="ARBA" id="ARBA00023172"/>
    </source>
</evidence>
<evidence type="ECO:0000259" key="5">
    <source>
        <dbReference type="PROSITE" id="PS51898"/>
    </source>
</evidence>
<dbReference type="GO" id="GO:0015074">
    <property type="term" value="P:DNA integration"/>
    <property type="evidence" value="ECO:0007669"/>
    <property type="project" value="InterPro"/>
</dbReference>
<dbReference type="InterPro" id="IPR011010">
    <property type="entry name" value="DNA_brk_join_enz"/>
</dbReference>
<accession>A0A934KG18</accession>
<evidence type="ECO:0000259" key="6">
    <source>
        <dbReference type="PROSITE" id="PS51900"/>
    </source>
</evidence>
<evidence type="ECO:0000313" key="7">
    <source>
        <dbReference type="EMBL" id="MBJ7610573.1"/>
    </source>
</evidence>
<dbReference type="Gene3D" id="1.10.150.130">
    <property type="match status" value="1"/>
</dbReference>
<dbReference type="SUPFAM" id="SSF56349">
    <property type="entry name" value="DNA breaking-rejoining enzymes"/>
    <property type="match status" value="1"/>
</dbReference>
<keyword evidence="2" id="KW-0233">DNA recombination</keyword>
<dbReference type="Proteomes" id="UP000614410">
    <property type="component" value="Unassembled WGS sequence"/>
</dbReference>
<evidence type="ECO:0000256" key="1">
    <source>
        <dbReference type="ARBA" id="ARBA00023125"/>
    </source>
</evidence>
<feature type="domain" description="Core-binding (CB)" evidence="6">
    <location>
        <begin position="33"/>
        <end position="120"/>
    </location>
</feature>
<dbReference type="InterPro" id="IPR044068">
    <property type="entry name" value="CB"/>
</dbReference>
<feature type="region of interest" description="Disordered" evidence="4">
    <location>
        <begin position="1"/>
        <end position="31"/>
    </location>
</feature>
<dbReference type="InterPro" id="IPR052925">
    <property type="entry name" value="Phage_Integrase-like_Recomb"/>
</dbReference>
<dbReference type="PANTHER" id="PTHR34605:SF4">
    <property type="entry name" value="DNA ADENINE METHYLTRANSFERASE"/>
    <property type="match status" value="1"/>
</dbReference>
<dbReference type="InterPro" id="IPR013762">
    <property type="entry name" value="Integrase-like_cat_sf"/>
</dbReference>